<dbReference type="InterPro" id="IPR036770">
    <property type="entry name" value="Ankyrin_rpt-contain_sf"/>
</dbReference>
<dbReference type="InterPro" id="IPR001452">
    <property type="entry name" value="SH3_domain"/>
</dbReference>
<dbReference type="SMART" id="SM00326">
    <property type="entry name" value="SH3"/>
    <property type="match status" value="2"/>
</dbReference>
<evidence type="ECO:0000256" key="4">
    <source>
        <dbReference type="ARBA" id="ARBA00023043"/>
    </source>
</evidence>
<feature type="compositionally biased region" description="Basic and acidic residues" evidence="7">
    <location>
        <begin position="583"/>
        <end position="599"/>
    </location>
</feature>
<dbReference type="PROSITE" id="PS50297">
    <property type="entry name" value="ANK_REP_REGION"/>
    <property type="match status" value="2"/>
</dbReference>
<evidence type="ECO:0000256" key="5">
    <source>
        <dbReference type="PROSITE-ProRule" id="PRU00023"/>
    </source>
</evidence>
<evidence type="ECO:0000259" key="9">
    <source>
        <dbReference type="PROSITE" id="PS50208"/>
    </source>
</evidence>
<keyword evidence="3" id="KW-0677">Repeat</keyword>
<dbReference type="SUPFAM" id="SSF52129">
    <property type="entry name" value="Caspase-like"/>
    <property type="match status" value="1"/>
</dbReference>
<comment type="similarity">
    <text evidence="1">Belongs to the peptidase C14A family.</text>
</comment>
<feature type="repeat" description="ANK" evidence="5">
    <location>
        <begin position="442"/>
        <end position="474"/>
    </location>
</feature>
<dbReference type="InterPro" id="IPR015917">
    <property type="entry name" value="Pept_C14A"/>
</dbReference>
<dbReference type="Gene3D" id="1.25.40.20">
    <property type="entry name" value="Ankyrin repeat-containing domain"/>
    <property type="match status" value="3"/>
</dbReference>
<evidence type="ECO:0000313" key="11">
    <source>
        <dbReference type="Proteomes" id="UP000215902"/>
    </source>
</evidence>
<feature type="compositionally biased region" description="Basic and acidic residues" evidence="7">
    <location>
        <begin position="755"/>
        <end position="764"/>
    </location>
</feature>
<feature type="region of interest" description="Disordered" evidence="7">
    <location>
        <begin position="578"/>
        <end position="716"/>
    </location>
</feature>
<dbReference type="SUPFAM" id="SSF50044">
    <property type="entry name" value="SH3-domain"/>
    <property type="match status" value="1"/>
</dbReference>
<evidence type="ECO:0000259" key="8">
    <source>
        <dbReference type="PROSITE" id="PS50002"/>
    </source>
</evidence>
<feature type="non-terminal residue" evidence="10">
    <location>
        <position position="1"/>
    </location>
</feature>
<evidence type="ECO:0000256" key="3">
    <source>
        <dbReference type="ARBA" id="ARBA00022737"/>
    </source>
</evidence>
<dbReference type="Gene3D" id="3.40.50.1460">
    <property type="match status" value="1"/>
</dbReference>
<proteinExistence type="inferred from homology"/>
<keyword evidence="4 5" id="KW-0040">ANK repeat</keyword>
<evidence type="ECO:0000256" key="2">
    <source>
        <dbReference type="ARBA" id="ARBA00022443"/>
    </source>
</evidence>
<evidence type="ECO:0000256" key="7">
    <source>
        <dbReference type="SAM" id="MobiDB-lite"/>
    </source>
</evidence>
<feature type="compositionally biased region" description="Basic and acidic residues" evidence="7">
    <location>
        <begin position="694"/>
        <end position="703"/>
    </location>
</feature>
<dbReference type="SMART" id="SM00115">
    <property type="entry name" value="CASc"/>
    <property type="match status" value="1"/>
</dbReference>
<feature type="repeat" description="ANK" evidence="5">
    <location>
        <begin position="883"/>
        <end position="915"/>
    </location>
</feature>
<dbReference type="PROSITE" id="PS50088">
    <property type="entry name" value="ANK_REPEAT"/>
    <property type="match status" value="3"/>
</dbReference>
<dbReference type="STRING" id="282301.A0A267F9J2"/>
<dbReference type="OrthoDB" id="194358at2759"/>
<comment type="caution">
    <text evidence="10">The sequence shown here is derived from an EMBL/GenBank/DDBJ whole genome shotgun (WGS) entry which is preliminary data.</text>
</comment>
<dbReference type="PANTHER" id="PTHR24173">
    <property type="entry name" value="ANKYRIN REPEAT CONTAINING"/>
    <property type="match status" value="1"/>
</dbReference>
<dbReference type="Pfam" id="PF12796">
    <property type="entry name" value="Ank_2"/>
    <property type="match status" value="3"/>
</dbReference>
<dbReference type="PROSITE" id="PS50208">
    <property type="entry name" value="CASPASE_P20"/>
    <property type="match status" value="1"/>
</dbReference>
<dbReference type="Gene3D" id="2.30.30.40">
    <property type="entry name" value="SH3 Domains"/>
    <property type="match status" value="1"/>
</dbReference>
<dbReference type="PROSITE" id="PS50002">
    <property type="entry name" value="SH3"/>
    <property type="match status" value="1"/>
</dbReference>
<evidence type="ECO:0000256" key="1">
    <source>
        <dbReference type="ARBA" id="ARBA00010134"/>
    </source>
</evidence>
<dbReference type="Pfam" id="PF00656">
    <property type="entry name" value="Peptidase_C14"/>
    <property type="match status" value="1"/>
</dbReference>
<dbReference type="PRINTS" id="PR00376">
    <property type="entry name" value="IL1BCENZYME"/>
</dbReference>
<sequence>NTKCYTYVAKRSHPASEDGEVRSLRPGDLVVSTELPKFDTEYIKGRNESTLDAGLFSSNCLERCIRARLLRNFKQLRAGAEALITDLSLQHPGCSFYCDGNRHTQPIEMFYFERDDDLAVVIGSYSPTNEDELTLTVGQIVWILYRHTDNADSCHWWIGEVDGQRASYFCSDYVWPLKKVMTVLSEHVIQGDFERVRQLASRELMMMHGDQGRNVLMLAAESKNSSPGTAKCIHYLVHLGCCPYSIDAKGNTAAHLATQSDNLRFLTALTHVTAVPFDWKWQQNDQGRTPLMEAARLGNWKCAKHLLHLFRQQRYYKMKGFVANNDRNGLTAFDIAKENGNEEIGNLIEIEWQATVSWARNCPLTKTVCISNELGEVRNQLMRFFQSNNVSALQQKLTIGNCDLPDIHGRTILWQCVQDNQSNESLLRLLMSKADPTCADVAGSSCLHAAVRKGNEEVIKALIDAGVNVNERTEDGVTALMRVATSSELSDSESVTIADLLLDAGADWTIESNSSSTALKFAVEHGKNSLVKLLSQYEGRSYFEVAGASQARHSLTSIVTASAPAKALEYSMVQLQKTQPPKRRLEGSMKEDILRKSESSEATSLKYETEKIKKRIRPQGPSHRPKAILEENTDFSGLRQLEESGNERQLLPSHSAVHTEELDEESRDIGAPTSADTEGSDREFCDIGAPTSAHTEEADKDSLTNRPVSSINPKKKQEQCFITTPLIRAASSIHPERVEGESNFALTLQQIRSEREKRASRIDESDLESEQETSTPKRQQSISAEEIERLFDAEEPDKVLNEKWSRGTNETPLMLLAKSDADPELAVKLLKAGASIRAKNSLGQTPICMASTQGNNKLLKIFTNKSHIKHLNVVEEVNKPDNSLSTPLMHAAANNHPDTVKLLHSMGADVKKVDRCKLTALAHAAKRGSQNCVAILIDIGAEANTKDFCDNTPLIWAARGNYLEVIKELSRVPELEWTHRGEYKMTALEWAKFNKFQDCCDFIQQSMPKSYQSDARTLATSARGSTAEAGDENGAPWSEATAAAAPSVVPPSLPPTAPPMPLPPNRYSMDRPTRGIAIIINNVNFNTASLPRRHGAMNDSHETGLTQAFERLGLEVEIHCNLTSHFFTHYLPAINRPVTQYQQHDVFVLCVMSHGHNGCIFSTDGHRIELESLFSQVRECPGLRGKPKIFIVQACRVVDGPVAPRTRVQCLEDCLYIYSTSEGLGSERSGSTGGIFTNIFRDVIMAADLRFEDFNNHLLLQVANQVNQATGGRQVVEWVVTLQKHLYFPPIRVQNRN</sequence>
<dbReference type="InterPro" id="IPR036028">
    <property type="entry name" value="SH3-like_dom_sf"/>
</dbReference>
<dbReference type="GO" id="GO:0004197">
    <property type="term" value="F:cysteine-type endopeptidase activity"/>
    <property type="evidence" value="ECO:0007669"/>
    <property type="project" value="InterPro"/>
</dbReference>
<dbReference type="EMBL" id="NIVC01001302">
    <property type="protein sequence ID" value="PAA69672.1"/>
    <property type="molecule type" value="Genomic_DNA"/>
</dbReference>
<dbReference type="SMART" id="SM00248">
    <property type="entry name" value="ANK"/>
    <property type="match status" value="13"/>
</dbReference>
<reference evidence="10 11" key="1">
    <citation type="submission" date="2017-06" db="EMBL/GenBank/DDBJ databases">
        <title>A platform for efficient transgenesis in Macrostomum lignano, a flatworm model organism for stem cell research.</title>
        <authorList>
            <person name="Berezikov E."/>
        </authorList>
    </citation>
    <scope>NUCLEOTIDE SEQUENCE [LARGE SCALE GENOMIC DNA]</scope>
    <source>
        <strain evidence="10">DV1</strain>
        <tissue evidence="10">Whole organism</tissue>
    </source>
</reference>
<keyword evidence="11" id="KW-1185">Reference proteome</keyword>
<dbReference type="PANTHER" id="PTHR24173:SF74">
    <property type="entry name" value="ANKYRIN REPEAT DOMAIN-CONTAINING PROTEIN 16"/>
    <property type="match status" value="1"/>
</dbReference>
<protein>
    <recommendedName>
        <fullName evidence="12">ANK_REP_REGION domain-containing protein</fullName>
    </recommendedName>
</protein>
<name>A0A267F9J2_9PLAT</name>
<dbReference type="Proteomes" id="UP000215902">
    <property type="component" value="Unassembled WGS sequence"/>
</dbReference>
<feature type="compositionally biased region" description="Polar residues" evidence="7">
    <location>
        <begin position="772"/>
        <end position="783"/>
    </location>
</feature>
<feature type="domain" description="Caspase family p20" evidence="9">
    <location>
        <begin position="1073"/>
        <end position="1196"/>
    </location>
</feature>
<dbReference type="InterPro" id="IPR011600">
    <property type="entry name" value="Pept_C14_caspase"/>
</dbReference>
<feature type="domain" description="SH3" evidence="8">
    <location>
        <begin position="114"/>
        <end position="179"/>
    </location>
</feature>
<organism evidence="10 11">
    <name type="scientific">Macrostomum lignano</name>
    <dbReference type="NCBI Taxonomy" id="282301"/>
    <lineage>
        <taxon>Eukaryota</taxon>
        <taxon>Metazoa</taxon>
        <taxon>Spiralia</taxon>
        <taxon>Lophotrochozoa</taxon>
        <taxon>Platyhelminthes</taxon>
        <taxon>Rhabditophora</taxon>
        <taxon>Macrostomorpha</taxon>
        <taxon>Macrostomida</taxon>
        <taxon>Macrostomidae</taxon>
        <taxon>Macrostomum</taxon>
    </lineage>
</organism>
<gene>
    <name evidence="10" type="ORF">BOX15_Mlig016621g1</name>
</gene>
<dbReference type="InterPro" id="IPR001309">
    <property type="entry name" value="Pept_C14_p20"/>
</dbReference>
<evidence type="ECO:0008006" key="12">
    <source>
        <dbReference type="Google" id="ProtNLM"/>
    </source>
</evidence>
<accession>A0A267F9J2</accession>
<dbReference type="SUPFAM" id="SSF48403">
    <property type="entry name" value="Ankyrin repeat"/>
    <property type="match status" value="2"/>
</dbReference>
<evidence type="ECO:0000256" key="6">
    <source>
        <dbReference type="PROSITE-ProRule" id="PRU00192"/>
    </source>
</evidence>
<dbReference type="InterPro" id="IPR002110">
    <property type="entry name" value="Ankyrin_rpt"/>
</dbReference>
<feature type="repeat" description="ANK" evidence="5">
    <location>
        <begin position="916"/>
        <end position="948"/>
    </location>
</feature>
<dbReference type="GO" id="GO:0006508">
    <property type="term" value="P:proteolysis"/>
    <property type="evidence" value="ECO:0007669"/>
    <property type="project" value="InterPro"/>
</dbReference>
<dbReference type="InterPro" id="IPR029030">
    <property type="entry name" value="Caspase-like_dom_sf"/>
</dbReference>
<feature type="region of interest" description="Disordered" evidence="7">
    <location>
        <begin position="755"/>
        <end position="792"/>
    </location>
</feature>
<evidence type="ECO:0000313" key="10">
    <source>
        <dbReference type="EMBL" id="PAA69672.1"/>
    </source>
</evidence>
<keyword evidence="2 6" id="KW-0728">SH3 domain</keyword>